<name>A0A1I8G019_9PLAT</name>
<sequence>MQIGPDRFAMLTYLLRRFTPKKIARCVLLTALCIVSAKICLLWLRSPGSCRGYPKAAALNATPAQKLPSVEFYIRLLSTRAPFRTDLFGPQITATELRAILRLLWTFLDLCEQRGLPALLYGNSLLGSYRHHGVVPWDDSVSLLMKGADQGKLADALAGHADLRLTQAGSWRVWSQSVCFRWVQRGCWPFIELSFYSLQAGHVQVSQAGETSGVRLYPLELTLPPHKRPFMGRWVDSPRDALGFLALAAEASASCRSLAYSHQLEAPLAPETIGCEKLAPVYPFAVRAADSAPSCRGVLETLKFPDSEPMYTVAVSEPLDALNADYSTLRLRQ</sequence>
<proteinExistence type="predicted"/>
<dbReference type="OrthoDB" id="419198at2759"/>
<dbReference type="InterPro" id="IPR007074">
    <property type="entry name" value="LicD/FKTN/FKRP_NTP_transf"/>
</dbReference>
<evidence type="ECO:0000313" key="2">
    <source>
        <dbReference type="WBParaSite" id="maker-uti_cns_0000384-snap-gene-0.2-mRNA-1"/>
    </source>
</evidence>
<reference evidence="2" key="1">
    <citation type="submission" date="2016-11" db="UniProtKB">
        <authorList>
            <consortium name="WormBaseParasite"/>
        </authorList>
    </citation>
    <scope>IDENTIFICATION</scope>
</reference>
<dbReference type="Proteomes" id="UP000095280">
    <property type="component" value="Unplaced"/>
</dbReference>
<accession>A0A1I8G019</accession>
<dbReference type="GO" id="GO:0009100">
    <property type="term" value="P:glycoprotein metabolic process"/>
    <property type="evidence" value="ECO:0007669"/>
    <property type="project" value="UniProtKB-ARBA"/>
</dbReference>
<keyword evidence="1" id="KW-1185">Reference proteome</keyword>
<evidence type="ECO:0000313" key="1">
    <source>
        <dbReference type="Proteomes" id="UP000095280"/>
    </source>
</evidence>
<protein>
    <submittedName>
        <fullName evidence="2">LicD family protein</fullName>
    </submittedName>
</protein>
<dbReference type="Pfam" id="PF04991">
    <property type="entry name" value="LicD"/>
    <property type="match status" value="1"/>
</dbReference>
<dbReference type="WBParaSite" id="maker-uti_cns_0000384-snap-gene-0.2-mRNA-1">
    <property type="protein sequence ID" value="maker-uti_cns_0000384-snap-gene-0.2-mRNA-1"/>
    <property type="gene ID" value="maker-uti_cns_0000384-snap-gene-0.2"/>
</dbReference>
<dbReference type="AlphaFoldDB" id="A0A1I8G019"/>
<organism evidence="1 2">
    <name type="scientific">Macrostomum lignano</name>
    <dbReference type="NCBI Taxonomy" id="282301"/>
    <lineage>
        <taxon>Eukaryota</taxon>
        <taxon>Metazoa</taxon>
        <taxon>Spiralia</taxon>
        <taxon>Lophotrochozoa</taxon>
        <taxon>Platyhelminthes</taxon>
        <taxon>Rhabditophora</taxon>
        <taxon>Macrostomorpha</taxon>
        <taxon>Macrostomida</taxon>
        <taxon>Macrostomidae</taxon>
        <taxon>Macrostomum</taxon>
    </lineage>
</organism>